<accession>A0A448ZYF7</accession>
<name>A0A448ZYF7_METSV</name>
<dbReference type="PROSITE" id="PS51257">
    <property type="entry name" value="PROKAR_LIPOPROTEIN"/>
    <property type="match status" value="1"/>
</dbReference>
<reference evidence="2" key="1">
    <citation type="submission" date="2019-01" db="EMBL/GenBank/DDBJ databases">
        <authorList>
            <consortium name="Pathogen Informatics"/>
        </authorList>
    </citation>
    <scope>NUCLEOTIDE SEQUENCE [LARGE SCALE GENOMIC DNA]</scope>
    <source>
        <strain evidence="2">NCTC10113</strain>
    </source>
</reference>
<sequence>MLKRNKILLSAAGVFASIAPIAIISSSCSEKRIKKYLNSVEIKDFEKQYHLVKPSDISNEDIIKNLPKLQDGYTAEVIKKEADDAKGTLTVTYKVIHAETKLESTKTKTFTGFKTNADATKDIEVAKQIIDLKNKFEQEFGANISSFPTKEENEKAITLIQKYIDEINKIDTSKLDTNVVAWASGLKYNWEIQQGNYKNGLRYLLASFYWGASSTYVANSFYGNIGLHDAKTAKKWYDALKDAIAEKIVPSKIFIKNNIQWIMRNIYASKLSAFLNGTDETKTVKEIIGFDRTKSEASYTKQDWIDRFYDLYVDEYYKASEYGEGENIPELKISKSKIAGLDEKEQIIEIENKKVYGLGLTDKDLNQKNAGLGYIPGKPGQLTGKEIYAQILKMNTTSDLTDDEVNKKGINTTKSAEDNMKTIANEVADLIAGKGKDWSATVDYDSDGLGPDPVKEVTFKIRENGQVNLTEFNKWLNAEDFFFGREKKEYYTQELKKSLEDDPNLKNARAELTKFGYDHLKGDNTAYNSITNDQFYYGALEAFKGYEQFKKTTQEYGRTFFPKEVPDYDIQTYNYSDRADEGVGAYSSNVMKFMFNADPYYSLPKWSVTSFANHESMMGHHNQIMYAQRHLAKIDGKNLGADTFDYTSYVEGWALFMEWFGIEAGFYGTPDYASKNYYGMPKDFSFAKGITSFANADNVSKPEIIDQIKKLHGGVYWSKVAQLNKYDGKDEQHARDAIKLANMLQYFGALNEAQLRNMRLAVDTAYHGAGVTKSGELDKGISMKEAREYMHKNSALGFGDITSESRRYFNYVGQATSYNSGKEVFLDLYKKVHEKLGLTREQFINAKNELGEHGEIKKFFDWLLKNSALPMGTIEEVISRVYGLK</sequence>
<dbReference type="InterPro" id="IPR010281">
    <property type="entry name" value="DUF885"/>
</dbReference>
<dbReference type="PANTHER" id="PTHR33361:SF2">
    <property type="entry name" value="DUF885 DOMAIN-CONTAINING PROTEIN"/>
    <property type="match status" value="1"/>
</dbReference>
<evidence type="ECO:0000313" key="2">
    <source>
        <dbReference type="EMBL" id="VEU56175.1"/>
    </source>
</evidence>
<evidence type="ECO:0000259" key="1">
    <source>
        <dbReference type="Pfam" id="PF04200"/>
    </source>
</evidence>
<keyword evidence="2" id="KW-0614">Plasmid</keyword>
<dbReference type="NCBIfam" id="NF045726">
    <property type="entry name" value="XXplasma_LP"/>
    <property type="match status" value="1"/>
</dbReference>
<feature type="domain" description="Lipoprotein-associated type-17" evidence="1">
    <location>
        <begin position="38"/>
        <end position="115"/>
    </location>
</feature>
<proteinExistence type="predicted"/>
<dbReference type="EMBL" id="LR214939">
    <property type="protein sequence ID" value="VEU56175.1"/>
    <property type="molecule type" value="Genomic_DNA"/>
</dbReference>
<dbReference type="InterPro" id="IPR054816">
    <property type="entry name" value="Lipoprotein_mollicutes-type_CS"/>
</dbReference>
<dbReference type="Pfam" id="PF04200">
    <property type="entry name" value="Lipoprotein_17"/>
    <property type="match status" value="1"/>
</dbReference>
<organism evidence="2">
    <name type="scientific">Metamycoplasma salivarium</name>
    <name type="common">Mycoplasma salivarium</name>
    <dbReference type="NCBI Taxonomy" id="2124"/>
    <lineage>
        <taxon>Bacteria</taxon>
        <taxon>Bacillati</taxon>
        <taxon>Mycoplasmatota</taxon>
        <taxon>Mycoplasmoidales</taxon>
        <taxon>Metamycoplasmataceae</taxon>
        <taxon>Metamycoplasma</taxon>
    </lineage>
</organism>
<gene>
    <name evidence="2" type="ORF">NCTC10113_01063</name>
</gene>
<dbReference type="AlphaFoldDB" id="A0A448ZYF7"/>
<geneLocation type="plasmid" evidence="2">
    <name>2</name>
</geneLocation>
<dbReference type="RefSeq" id="WP_024544044.1">
    <property type="nucleotide sequence ID" value="NZ_LR214938.2"/>
</dbReference>
<dbReference type="PANTHER" id="PTHR33361">
    <property type="entry name" value="GLR0591 PROTEIN"/>
    <property type="match status" value="1"/>
</dbReference>
<dbReference type="Pfam" id="PF05960">
    <property type="entry name" value="DUF885"/>
    <property type="match status" value="2"/>
</dbReference>
<dbReference type="InterPro" id="IPR007326">
    <property type="entry name" value="Lipoprotein-assoc_dom"/>
</dbReference>
<protein>
    <submittedName>
        <fullName evidence="2">Bacterial protein of uncharacterized function (DUF885)</fullName>
    </submittedName>
</protein>